<evidence type="ECO:0000313" key="4">
    <source>
        <dbReference type="EMBL" id="KIL65948.1"/>
    </source>
</evidence>
<sequence>MKHYSRENERNLAQMAELERRKNTCEAGLAAISACWAQLVEAIKLLVKPDDLVAVTVGTQDIFDLTVYLRHEEVSDIASAVQRNFEATQSLVTKFVKLGGTALPDAYRASQKAQTECAAIRSELELLRARLKDSEALKEQYHLALVAAENRIERVKSSTVMEVEKRGEANKEGSEEPQTKPASPAPTPSSPSPADPTNGSLEVVILQEQLDIRDSRIADLEKETVQLRDQLQQTELKF</sequence>
<dbReference type="EMBL" id="KN818239">
    <property type="protein sequence ID" value="KIL65948.1"/>
    <property type="molecule type" value="Genomic_DNA"/>
</dbReference>
<evidence type="ECO:0000256" key="1">
    <source>
        <dbReference type="SAM" id="Coils"/>
    </source>
</evidence>
<dbReference type="OrthoDB" id="10266039at2759"/>
<evidence type="ECO:0000259" key="3">
    <source>
        <dbReference type="Pfam" id="PF26095"/>
    </source>
</evidence>
<feature type="compositionally biased region" description="Pro residues" evidence="2">
    <location>
        <begin position="183"/>
        <end position="194"/>
    </location>
</feature>
<feature type="coiled-coil region" evidence="1">
    <location>
        <begin position="110"/>
        <end position="137"/>
    </location>
</feature>
<feature type="coiled-coil region" evidence="1">
    <location>
        <begin position="203"/>
        <end position="237"/>
    </location>
</feature>
<dbReference type="HOGENOM" id="CLU_1165571_0_0_1"/>
<keyword evidence="1" id="KW-0175">Coiled coil</keyword>
<evidence type="ECO:0000313" key="5">
    <source>
        <dbReference type="Proteomes" id="UP000054549"/>
    </source>
</evidence>
<organism evidence="4 5">
    <name type="scientific">Amanita muscaria (strain Koide BX008)</name>
    <dbReference type="NCBI Taxonomy" id="946122"/>
    <lineage>
        <taxon>Eukaryota</taxon>
        <taxon>Fungi</taxon>
        <taxon>Dikarya</taxon>
        <taxon>Basidiomycota</taxon>
        <taxon>Agaricomycotina</taxon>
        <taxon>Agaricomycetes</taxon>
        <taxon>Agaricomycetidae</taxon>
        <taxon>Agaricales</taxon>
        <taxon>Pluteineae</taxon>
        <taxon>Amanitaceae</taxon>
        <taxon>Amanita</taxon>
    </lineage>
</organism>
<dbReference type="AlphaFoldDB" id="A0A0C2XAS9"/>
<feature type="region of interest" description="Disordered" evidence="2">
    <location>
        <begin position="159"/>
        <end position="202"/>
    </location>
</feature>
<keyword evidence="5" id="KW-1185">Reference proteome</keyword>
<feature type="domain" description="BRE1-like coiled-coil containing" evidence="3">
    <location>
        <begin position="17"/>
        <end position="154"/>
    </location>
</feature>
<gene>
    <name evidence="4" type="ORF">M378DRAFT_448823</name>
</gene>
<name>A0A0C2XAS9_AMAMK</name>
<proteinExistence type="predicted"/>
<dbReference type="Pfam" id="PF26095">
    <property type="entry name" value="CC_Bre1"/>
    <property type="match status" value="1"/>
</dbReference>
<accession>A0A0C2XAS9</accession>
<evidence type="ECO:0000256" key="2">
    <source>
        <dbReference type="SAM" id="MobiDB-lite"/>
    </source>
</evidence>
<dbReference type="InterPro" id="IPR058643">
    <property type="entry name" value="BRE1-like_CC"/>
</dbReference>
<protein>
    <recommendedName>
        <fullName evidence="3">BRE1-like coiled-coil containing domain-containing protein</fullName>
    </recommendedName>
</protein>
<reference evidence="4 5" key="1">
    <citation type="submission" date="2014-04" db="EMBL/GenBank/DDBJ databases">
        <title>Evolutionary Origins and Diversification of the Mycorrhizal Mutualists.</title>
        <authorList>
            <consortium name="DOE Joint Genome Institute"/>
            <consortium name="Mycorrhizal Genomics Consortium"/>
            <person name="Kohler A."/>
            <person name="Kuo A."/>
            <person name="Nagy L.G."/>
            <person name="Floudas D."/>
            <person name="Copeland A."/>
            <person name="Barry K.W."/>
            <person name="Cichocki N."/>
            <person name="Veneault-Fourrey C."/>
            <person name="LaButti K."/>
            <person name="Lindquist E.A."/>
            <person name="Lipzen A."/>
            <person name="Lundell T."/>
            <person name="Morin E."/>
            <person name="Murat C."/>
            <person name="Riley R."/>
            <person name="Ohm R."/>
            <person name="Sun H."/>
            <person name="Tunlid A."/>
            <person name="Henrissat B."/>
            <person name="Grigoriev I.V."/>
            <person name="Hibbett D.S."/>
            <person name="Martin F."/>
        </authorList>
    </citation>
    <scope>NUCLEOTIDE SEQUENCE [LARGE SCALE GENOMIC DNA]</scope>
    <source>
        <strain evidence="4 5">Koide BX008</strain>
    </source>
</reference>
<dbReference type="Proteomes" id="UP000054549">
    <property type="component" value="Unassembled WGS sequence"/>
</dbReference>
<feature type="compositionally biased region" description="Basic and acidic residues" evidence="2">
    <location>
        <begin position="159"/>
        <end position="178"/>
    </location>
</feature>
<dbReference type="STRING" id="946122.A0A0C2XAS9"/>
<dbReference type="InParanoid" id="A0A0C2XAS9"/>